<dbReference type="SUPFAM" id="SSF53474">
    <property type="entry name" value="alpha/beta-Hydrolases"/>
    <property type="match status" value="1"/>
</dbReference>
<dbReference type="EMBL" id="LDTZ01000019">
    <property type="protein sequence ID" value="KNA90289.1"/>
    <property type="molecule type" value="Genomic_DNA"/>
</dbReference>
<dbReference type="InterPro" id="IPR029058">
    <property type="entry name" value="AB_hydrolase_fold"/>
</dbReference>
<dbReference type="PANTHER" id="PTHR43689">
    <property type="entry name" value="HYDROLASE"/>
    <property type="match status" value="1"/>
</dbReference>
<evidence type="ECO:0000259" key="1">
    <source>
        <dbReference type="Pfam" id="PF12697"/>
    </source>
</evidence>
<evidence type="ECO:0000313" key="3">
    <source>
        <dbReference type="Proteomes" id="UP000037247"/>
    </source>
</evidence>
<dbReference type="Gene3D" id="3.40.50.1820">
    <property type="entry name" value="alpha/beta hydrolase"/>
    <property type="match status" value="1"/>
</dbReference>
<name>A0ABR5I9B9_9ACTN</name>
<sequence length="274" mass="29258">MIDAYIRSASPSVGDRADGGSYIDINGDLLWHFQGGDPMGPPTVLLHGSFSSASSWGAQFGDFTDAGLRLFVPERSGHGHSPDCPGPYSFASMADQVIAYLENVVRGPANIVGWSDGGVIALMIAQRRPELVARIVTTGSYVNRHGLTVSALTDRLDESDEKVVACLRDCFLHDDGEHDGGESDVVFDKTVTMLRFEPEFESTDFAAVAAPTLVIAADCGIVRIEHSVDLAATLPNGRLAVLPGTHILPLESPHLFNPLVLTYLASDPPSSVEL</sequence>
<keyword evidence="3" id="KW-1185">Reference proteome</keyword>
<keyword evidence="2" id="KW-0378">Hydrolase</keyword>
<gene>
    <name evidence="2" type="ORF">ABW18_15320</name>
</gene>
<dbReference type="Pfam" id="PF12697">
    <property type="entry name" value="Abhydrolase_6"/>
    <property type="match status" value="1"/>
</dbReference>
<protein>
    <submittedName>
        <fullName evidence="2">Alpha/beta hydrolase</fullName>
    </submittedName>
</protein>
<dbReference type="RefSeq" id="WP_049699864.1">
    <property type="nucleotide sequence ID" value="NZ_LDTZ01000019.1"/>
</dbReference>
<dbReference type="InterPro" id="IPR000073">
    <property type="entry name" value="AB_hydrolase_1"/>
</dbReference>
<accession>A0ABR5I9B9</accession>
<feature type="domain" description="AB hydrolase-1" evidence="1">
    <location>
        <begin position="44"/>
        <end position="257"/>
    </location>
</feature>
<dbReference type="GO" id="GO:0016787">
    <property type="term" value="F:hydrolase activity"/>
    <property type="evidence" value="ECO:0007669"/>
    <property type="project" value="UniProtKB-KW"/>
</dbReference>
<comment type="caution">
    <text evidence="2">The sequence shown here is derived from an EMBL/GenBank/DDBJ whole genome shotgun (WGS) entry which is preliminary data.</text>
</comment>
<reference evidence="2 3" key="1">
    <citation type="submission" date="2015-05" db="EMBL/GenBank/DDBJ databases">
        <title>Draft genome sequence of the bacterium Gordonia jacobaea a new member of the Gordonia genus.</title>
        <authorList>
            <person name="Jimenez-Galisteo G."/>
            <person name="Dominguez A."/>
            <person name="Munoz E."/>
            <person name="Vinas M."/>
        </authorList>
    </citation>
    <scope>NUCLEOTIDE SEQUENCE [LARGE SCALE GENOMIC DNA]</scope>
    <source>
        <strain evidence="3">mv1</strain>
    </source>
</reference>
<evidence type="ECO:0000313" key="2">
    <source>
        <dbReference type="EMBL" id="KNA90289.1"/>
    </source>
</evidence>
<dbReference type="PANTHER" id="PTHR43689:SF8">
    <property type="entry name" value="ALPHA_BETA-HYDROLASES SUPERFAMILY PROTEIN"/>
    <property type="match status" value="1"/>
</dbReference>
<proteinExistence type="predicted"/>
<organism evidence="2 3">
    <name type="scientific">Gordonia jacobaea</name>
    <dbReference type="NCBI Taxonomy" id="122202"/>
    <lineage>
        <taxon>Bacteria</taxon>
        <taxon>Bacillati</taxon>
        <taxon>Actinomycetota</taxon>
        <taxon>Actinomycetes</taxon>
        <taxon>Mycobacteriales</taxon>
        <taxon>Gordoniaceae</taxon>
        <taxon>Gordonia</taxon>
    </lineage>
</organism>
<dbReference type="Proteomes" id="UP000037247">
    <property type="component" value="Unassembled WGS sequence"/>
</dbReference>